<evidence type="ECO:0000256" key="9">
    <source>
        <dbReference type="ARBA" id="ARBA00022618"/>
    </source>
</evidence>
<dbReference type="InterPro" id="IPR011009">
    <property type="entry name" value="Kinase-like_dom_sf"/>
</dbReference>
<keyword evidence="10" id="KW-0808">Transferase</keyword>
<dbReference type="PROSITE" id="PS51192">
    <property type="entry name" value="HELICASE_ATP_BIND_1"/>
    <property type="match status" value="1"/>
</dbReference>
<dbReference type="Gene3D" id="3.40.50.300">
    <property type="entry name" value="P-loop containing nucleotide triphosphate hydrolases"/>
    <property type="match status" value="3"/>
</dbReference>
<keyword evidence="9" id="KW-0132">Cell division</keyword>
<evidence type="ECO:0000256" key="19">
    <source>
        <dbReference type="ARBA" id="ARBA00029738"/>
    </source>
</evidence>
<feature type="compositionally biased region" description="Basic and acidic residues" evidence="24">
    <location>
        <begin position="353"/>
        <end position="362"/>
    </location>
</feature>
<keyword evidence="15" id="KW-0067">ATP-binding</keyword>
<dbReference type="GO" id="GO:0045944">
    <property type="term" value="P:positive regulation of transcription by RNA polymerase II"/>
    <property type="evidence" value="ECO:0000318"/>
    <property type="project" value="GO_Central"/>
</dbReference>
<reference evidence="26" key="1">
    <citation type="journal article" date="2008" name="Nat. Genet.">
        <title>The Pristionchus pacificus genome provides a unique perspective on nematode lifestyle and parasitism.</title>
        <authorList>
            <person name="Dieterich C."/>
            <person name="Clifton S.W."/>
            <person name="Schuster L.N."/>
            <person name="Chinwalla A."/>
            <person name="Delehaunty K."/>
            <person name="Dinkelacker I."/>
            <person name="Fulton L."/>
            <person name="Fulton R."/>
            <person name="Godfrey J."/>
            <person name="Minx P."/>
            <person name="Mitreva M."/>
            <person name="Roeseler W."/>
            <person name="Tian H."/>
            <person name="Witte H."/>
            <person name="Yang S.P."/>
            <person name="Wilson R.K."/>
            <person name="Sommer R.J."/>
        </authorList>
    </citation>
    <scope>NUCLEOTIDE SEQUENCE [LARGE SCALE GENOMIC DNA]</scope>
    <source>
        <strain evidence="26">PS312</strain>
    </source>
</reference>
<evidence type="ECO:0000256" key="4">
    <source>
        <dbReference type="ARBA" id="ARBA00012425"/>
    </source>
</evidence>
<dbReference type="GO" id="GO:0008353">
    <property type="term" value="F:RNA polymerase II CTD heptapeptide repeat kinase activity"/>
    <property type="evidence" value="ECO:0000318"/>
    <property type="project" value="GO_Central"/>
</dbReference>
<dbReference type="AlphaFoldDB" id="A0A2A6CFY4"/>
<evidence type="ECO:0000256" key="3">
    <source>
        <dbReference type="ARBA" id="ARBA00012409"/>
    </source>
</evidence>
<name>A0A2A6CFY4_PRIPA</name>
<dbReference type="InterPro" id="IPR014014">
    <property type="entry name" value="RNA_helicase_DEAD_Q_motif"/>
</dbReference>
<organism evidence="25 26">
    <name type="scientific">Pristionchus pacificus</name>
    <name type="common">Parasitic nematode worm</name>
    <dbReference type="NCBI Taxonomy" id="54126"/>
    <lineage>
        <taxon>Eukaryota</taxon>
        <taxon>Metazoa</taxon>
        <taxon>Ecdysozoa</taxon>
        <taxon>Nematoda</taxon>
        <taxon>Chromadorea</taxon>
        <taxon>Rhabditida</taxon>
        <taxon>Rhabditina</taxon>
        <taxon>Diplogasteromorpha</taxon>
        <taxon>Diplogasteroidea</taxon>
        <taxon>Neodiplogasteridae</taxon>
        <taxon>Pristionchus</taxon>
    </lineage>
</organism>
<dbReference type="Gene3D" id="3.30.200.20">
    <property type="entry name" value="Phosphorylase Kinase, domain 1"/>
    <property type="match status" value="1"/>
</dbReference>
<keyword evidence="7" id="KW-0723">Serine/threonine-protein kinase</keyword>
<dbReference type="PANTHER" id="PTHR47959:SF21">
    <property type="entry name" value="DEAD-BOX HELICASE 56"/>
    <property type="match status" value="1"/>
</dbReference>
<evidence type="ECO:0000256" key="11">
    <source>
        <dbReference type="ARBA" id="ARBA00022741"/>
    </source>
</evidence>
<dbReference type="FunFam" id="1.10.510.10:FF:000097">
    <property type="entry name" value="Putative cyclin-dependent kinase 7"/>
    <property type="match status" value="1"/>
</dbReference>
<dbReference type="SMART" id="SM00220">
    <property type="entry name" value="S_TKc"/>
    <property type="match status" value="1"/>
</dbReference>
<evidence type="ECO:0000256" key="22">
    <source>
        <dbReference type="ARBA" id="ARBA00047984"/>
    </source>
</evidence>
<dbReference type="GO" id="GO:0005524">
    <property type="term" value="F:ATP binding"/>
    <property type="evidence" value="ECO:0007669"/>
    <property type="project" value="UniProtKB-UniRule"/>
</dbReference>
<dbReference type="Pfam" id="PF00270">
    <property type="entry name" value="DEAD"/>
    <property type="match status" value="2"/>
</dbReference>
<comment type="similarity">
    <text evidence="20">Belongs to the DEAD box helicase family. DDX56/DBP9 subfamily.</text>
</comment>
<dbReference type="FunFam" id="3.30.200.20:FF:000190">
    <property type="entry name" value="Putative cyclin-dependent kinase 7"/>
    <property type="match status" value="1"/>
</dbReference>
<evidence type="ECO:0000256" key="2">
    <source>
        <dbReference type="ARBA" id="ARBA00006485"/>
    </source>
</evidence>
<dbReference type="InterPro" id="IPR000719">
    <property type="entry name" value="Prot_kinase_dom"/>
</dbReference>
<evidence type="ECO:0000256" key="10">
    <source>
        <dbReference type="ARBA" id="ARBA00022679"/>
    </source>
</evidence>
<comment type="similarity">
    <text evidence="2">Belongs to the protein kinase superfamily. CMGC Ser/Thr protein kinase family. CDC2/CDKX subfamily.</text>
</comment>
<keyword evidence="8" id="KW-0597">Phosphoprotein</keyword>
<evidence type="ECO:0000256" key="5">
    <source>
        <dbReference type="ARBA" id="ARBA00012552"/>
    </source>
</evidence>
<dbReference type="SMART" id="SM00487">
    <property type="entry name" value="DEXDc"/>
    <property type="match status" value="1"/>
</dbReference>
<evidence type="ECO:0000256" key="13">
    <source>
        <dbReference type="ARBA" id="ARBA00022801"/>
    </source>
</evidence>
<dbReference type="CDD" id="cd07841">
    <property type="entry name" value="STKc_CDK7"/>
    <property type="match status" value="1"/>
</dbReference>
<evidence type="ECO:0000256" key="7">
    <source>
        <dbReference type="ARBA" id="ARBA00022527"/>
    </source>
</evidence>
<proteinExistence type="inferred from homology"/>
<dbReference type="PROSITE" id="PS50011">
    <property type="entry name" value="PROTEIN_KINASE_DOM"/>
    <property type="match status" value="1"/>
</dbReference>
<dbReference type="GO" id="GO:0051726">
    <property type="term" value="P:regulation of cell cycle"/>
    <property type="evidence" value="ECO:0000318"/>
    <property type="project" value="GO_Central"/>
</dbReference>
<dbReference type="SUPFAM" id="SSF52540">
    <property type="entry name" value="P-loop containing nucleoside triphosphate hydrolases"/>
    <property type="match status" value="1"/>
</dbReference>
<sequence length="880" mass="99789">MPEPKKKKDKKAREEKVLKKLSVTEKFAKVLESRKRKLEGLDEEIVEEPVTVVEEKAGEEPTVDEPEKKKKKKKRGRLEDIAEPRVETVYFDEAPSKSFADFELDERILKGIGELGWSRPTEVQLSMIDLVLEGRNVMARARTGSGKTAAYVLPVLHRVVQVVCTPGKLSTMLNLRPSFLSTVRHIVLDEADLLLSFGYEQEMKFIRRNLPDLYQCILTSATLTDDMTTLKKLFMTGKAVTIKLKEGDLPDSSQLTQYQISCENDEQRFAILLSLFKLKLVVGKTIIFVNTVDRCYRLALFLQAFRLKSCILNAAMPSNSRCHVIAQFNKGDYPIVIASDASNVHVDGWDGEEGLKEGEEKKKNKKKKMDKESGVARGIDFHQISNVINFDFPKNLESYIHRVGRTARGFNKGTALSFSIPTEQSLLDGVREEMTKQSRIFLGMDVLTPYEMRIKELDSFLLRAREAMAATTRSVVKEARLAEIRQEALRSNKLNGYFARNPRERDLLEKDKKLQALNLKSPAIADVPDYIVIDYHISHLSQMAKVQGKRYENVAHLGEGQFANVYKAKDLETGEFVAIKKIKLGSRHEAKDGVNRTALREMKLLLEIHHENIIGLRDVFGHKTNIQLVMDFMETDLEHVIKEKDIILLSQHVKNITLQTILGLEYLHVNWILHRDLKPNNLLMNAAGTIKITDFGLARFYGSPNRVYTHQVVTRWYRAPELLYGARAYGVGVDMWAIGCIIAELLLRVPLFPGQSDLDQLSAIYKILGTPTESDWPLMKKLPDYVVIKDLPSMDMRHIFSAAGDELLELIQGCFAFDPLKRWSATDALKSPYFSTAPYACPNEQLPLPRKCLPAAAAKKRRVGMGGESPPAARRRLDFG</sequence>
<evidence type="ECO:0000313" key="26">
    <source>
        <dbReference type="Proteomes" id="UP000005239"/>
    </source>
</evidence>
<evidence type="ECO:0000256" key="18">
    <source>
        <dbReference type="ARBA" id="ARBA00023306"/>
    </source>
</evidence>
<evidence type="ECO:0000256" key="16">
    <source>
        <dbReference type="ARBA" id="ARBA00022884"/>
    </source>
</evidence>
<dbReference type="GO" id="GO:0003724">
    <property type="term" value="F:RNA helicase activity"/>
    <property type="evidence" value="ECO:0007669"/>
    <property type="project" value="UniProtKB-EC"/>
</dbReference>
<evidence type="ECO:0000256" key="23">
    <source>
        <dbReference type="ARBA" id="ARBA00048367"/>
    </source>
</evidence>
<dbReference type="GO" id="GO:0051301">
    <property type="term" value="P:cell division"/>
    <property type="evidence" value="ECO:0007669"/>
    <property type="project" value="UniProtKB-KW"/>
</dbReference>
<accession>A0A8R1YL14</accession>
<dbReference type="GO" id="GO:0003676">
    <property type="term" value="F:nucleic acid binding"/>
    <property type="evidence" value="ECO:0007669"/>
    <property type="project" value="InterPro"/>
</dbReference>
<comment type="catalytic activity">
    <reaction evidence="21">
        <text>L-threonyl-[protein] + ATP = O-phospho-L-threonyl-[protein] + ADP + H(+)</text>
        <dbReference type="Rhea" id="RHEA:46608"/>
        <dbReference type="Rhea" id="RHEA-COMP:11060"/>
        <dbReference type="Rhea" id="RHEA-COMP:11605"/>
        <dbReference type="ChEBI" id="CHEBI:15378"/>
        <dbReference type="ChEBI" id="CHEBI:30013"/>
        <dbReference type="ChEBI" id="CHEBI:30616"/>
        <dbReference type="ChEBI" id="CHEBI:61977"/>
        <dbReference type="ChEBI" id="CHEBI:456216"/>
        <dbReference type="EC" id="2.7.11.22"/>
    </reaction>
</comment>
<dbReference type="Gene3D" id="1.10.510.10">
    <property type="entry name" value="Transferase(Phosphotransferase) domain 1"/>
    <property type="match status" value="1"/>
</dbReference>
<evidence type="ECO:0000256" key="15">
    <source>
        <dbReference type="ARBA" id="ARBA00022840"/>
    </source>
</evidence>
<evidence type="ECO:0000256" key="1">
    <source>
        <dbReference type="ARBA" id="ARBA00004123"/>
    </source>
</evidence>
<dbReference type="Proteomes" id="UP000005239">
    <property type="component" value="Unassembled WGS sequence"/>
</dbReference>
<dbReference type="EC" id="2.7.11.23" evidence="3"/>
<keyword evidence="13" id="KW-0378">Hydrolase</keyword>
<evidence type="ECO:0000256" key="20">
    <source>
        <dbReference type="ARBA" id="ARBA00038041"/>
    </source>
</evidence>
<dbReference type="Pfam" id="PF00271">
    <property type="entry name" value="Helicase_C"/>
    <property type="match status" value="1"/>
</dbReference>
<keyword evidence="14" id="KW-0347">Helicase</keyword>
<dbReference type="SUPFAM" id="SSF56112">
    <property type="entry name" value="Protein kinase-like (PK-like)"/>
    <property type="match status" value="1"/>
</dbReference>
<dbReference type="PROSITE" id="PS51195">
    <property type="entry name" value="Q_MOTIF"/>
    <property type="match status" value="1"/>
</dbReference>
<feature type="region of interest" description="Disordered" evidence="24">
    <location>
        <begin position="349"/>
        <end position="369"/>
    </location>
</feature>
<dbReference type="InterPro" id="IPR008271">
    <property type="entry name" value="Ser/Thr_kinase_AS"/>
</dbReference>
<comment type="catalytic activity">
    <reaction evidence="22">
        <text>ATP + H2O = ADP + phosphate + H(+)</text>
        <dbReference type="Rhea" id="RHEA:13065"/>
        <dbReference type="ChEBI" id="CHEBI:15377"/>
        <dbReference type="ChEBI" id="CHEBI:15378"/>
        <dbReference type="ChEBI" id="CHEBI:30616"/>
        <dbReference type="ChEBI" id="CHEBI:43474"/>
        <dbReference type="ChEBI" id="CHEBI:456216"/>
        <dbReference type="EC" id="3.6.4.13"/>
    </reaction>
</comment>
<keyword evidence="16" id="KW-0694">RNA-binding</keyword>
<dbReference type="PANTHER" id="PTHR47959">
    <property type="entry name" value="ATP-DEPENDENT RNA HELICASE RHLE-RELATED"/>
    <property type="match status" value="1"/>
</dbReference>
<dbReference type="EC" id="2.7.11.22" evidence="4"/>
<dbReference type="InterPro" id="IPR050079">
    <property type="entry name" value="DEAD_box_RNA_helicase"/>
</dbReference>
<keyword evidence="18" id="KW-0131">Cell cycle</keyword>
<dbReference type="InterPro" id="IPR037770">
    <property type="entry name" value="CDK7"/>
</dbReference>
<accession>A0A2A6CFY4</accession>
<dbReference type="InterPro" id="IPR017441">
    <property type="entry name" value="Protein_kinase_ATP_BS"/>
</dbReference>
<keyword evidence="12" id="KW-0418">Kinase</keyword>
<keyword evidence="26" id="KW-1185">Reference proteome</keyword>
<dbReference type="EC" id="3.6.4.13" evidence="5"/>
<dbReference type="InterPro" id="IPR027417">
    <property type="entry name" value="P-loop_NTPase"/>
</dbReference>
<dbReference type="SMART" id="SM00490">
    <property type="entry name" value="HELICc"/>
    <property type="match status" value="1"/>
</dbReference>
<protein>
    <recommendedName>
        <fullName evidence="6">Cyclin-dependent kinase 7</fullName>
        <ecNumber evidence="4">2.7.11.22</ecNumber>
        <ecNumber evidence="3">2.7.11.23</ecNumber>
        <ecNumber evidence="5">3.6.4.13</ecNumber>
    </recommendedName>
    <alternativeName>
        <fullName evidence="19">Cell division protein kinase 7</fullName>
    </alternativeName>
</protein>
<comment type="subcellular location">
    <subcellularLocation>
        <location evidence="1">Nucleus</location>
    </subcellularLocation>
</comment>
<dbReference type="InterPro" id="IPR001650">
    <property type="entry name" value="Helicase_C-like"/>
</dbReference>
<evidence type="ECO:0000256" key="6">
    <source>
        <dbReference type="ARBA" id="ARBA00013901"/>
    </source>
</evidence>
<dbReference type="PROSITE" id="PS00108">
    <property type="entry name" value="PROTEIN_KINASE_ST"/>
    <property type="match status" value="1"/>
</dbReference>
<dbReference type="Pfam" id="PF00069">
    <property type="entry name" value="Pkinase"/>
    <property type="match status" value="1"/>
</dbReference>
<evidence type="ECO:0000256" key="24">
    <source>
        <dbReference type="SAM" id="MobiDB-lite"/>
    </source>
</evidence>
<dbReference type="GO" id="GO:0005634">
    <property type="term" value="C:nucleus"/>
    <property type="evidence" value="ECO:0000318"/>
    <property type="project" value="GO_Central"/>
</dbReference>
<dbReference type="GO" id="GO:0070985">
    <property type="term" value="C:transcription factor TFIIK complex"/>
    <property type="evidence" value="ECO:0000318"/>
    <property type="project" value="GO_Central"/>
</dbReference>
<reference evidence="25" key="2">
    <citation type="submission" date="2022-06" db="UniProtKB">
        <authorList>
            <consortium name="EnsemblMetazoa"/>
        </authorList>
    </citation>
    <scope>IDENTIFICATION</scope>
    <source>
        <strain evidence="25">PS312</strain>
    </source>
</reference>
<feature type="region of interest" description="Disordered" evidence="24">
    <location>
        <begin position="52"/>
        <end position="78"/>
    </location>
</feature>
<dbReference type="PROSITE" id="PS00107">
    <property type="entry name" value="PROTEIN_KINASE_ATP"/>
    <property type="match status" value="1"/>
</dbReference>
<dbReference type="GO" id="GO:0005737">
    <property type="term" value="C:cytoplasm"/>
    <property type="evidence" value="ECO:0000318"/>
    <property type="project" value="GO_Central"/>
</dbReference>
<evidence type="ECO:0000256" key="12">
    <source>
        <dbReference type="ARBA" id="ARBA00022777"/>
    </source>
</evidence>
<dbReference type="GO" id="GO:0016787">
    <property type="term" value="F:hydrolase activity"/>
    <property type="evidence" value="ECO:0007669"/>
    <property type="project" value="UniProtKB-KW"/>
</dbReference>
<keyword evidence="11" id="KW-0547">Nucleotide-binding</keyword>
<evidence type="ECO:0000256" key="14">
    <source>
        <dbReference type="ARBA" id="ARBA00022806"/>
    </source>
</evidence>
<dbReference type="InterPro" id="IPR011545">
    <property type="entry name" value="DEAD/DEAH_box_helicase_dom"/>
</dbReference>
<dbReference type="CDD" id="cd18787">
    <property type="entry name" value="SF2_C_DEAD"/>
    <property type="match status" value="1"/>
</dbReference>
<gene>
    <name evidence="25" type="primary">WBGene00114491</name>
</gene>
<evidence type="ECO:0000313" key="25">
    <source>
        <dbReference type="EnsemblMetazoa" id="PPA24937.1"/>
    </source>
</evidence>
<dbReference type="EnsemblMetazoa" id="PPA24937.1">
    <property type="protein sequence ID" value="PPA24937.1"/>
    <property type="gene ID" value="WBGene00114491"/>
</dbReference>
<evidence type="ECO:0000256" key="17">
    <source>
        <dbReference type="ARBA" id="ARBA00023242"/>
    </source>
</evidence>
<dbReference type="PROSITE" id="PS51194">
    <property type="entry name" value="HELICASE_CTER"/>
    <property type="match status" value="1"/>
</dbReference>
<comment type="catalytic activity">
    <reaction evidence="23">
        <text>L-seryl-[protein] + ATP = O-phospho-L-seryl-[protein] + ADP + H(+)</text>
        <dbReference type="Rhea" id="RHEA:17989"/>
        <dbReference type="Rhea" id="RHEA-COMP:9863"/>
        <dbReference type="Rhea" id="RHEA-COMP:11604"/>
        <dbReference type="ChEBI" id="CHEBI:15378"/>
        <dbReference type="ChEBI" id="CHEBI:29999"/>
        <dbReference type="ChEBI" id="CHEBI:30616"/>
        <dbReference type="ChEBI" id="CHEBI:83421"/>
        <dbReference type="ChEBI" id="CHEBI:456216"/>
        <dbReference type="EC" id="2.7.11.22"/>
    </reaction>
</comment>
<dbReference type="InterPro" id="IPR014001">
    <property type="entry name" value="Helicase_ATP-bd"/>
</dbReference>
<evidence type="ECO:0000256" key="21">
    <source>
        <dbReference type="ARBA" id="ARBA00047811"/>
    </source>
</evidence>
<dbReference type="GO" id="GO:0004693">
    <property type="term" value="F:cyclin-dependent protein serine/threonine kinase activity"/>
    <property type="evidence" value="ECO:0000318"/>
    <property type="project" value="GO_Central"/>
</dbReference>
<keyword evidence="17" id="KW-0539">Nucleus</keyword>
<evidence type="ECO:0000256" key="8">
    <source>
        <dbReference type="ARBA" id="ARBA00022553"/>
    </source>
</evidence>